<feature type="compositionally biased region" description="Acidic residues" evidence="1">
    <location>
        <begin position="428"/>
        <end position="439"/>
    </location>
</feature>
<dbReference type="Proteomes" id="UP000235994">
    <property type="component" value="Unassembled WGS sequence"/>
</dbReference>
<feature type="compositionally biased region" description="Low complexity" evidence="1">
    <location>
        <begin position="417"/>
        <end position="427"/>
    </location>
</feature>
<protein>
    <submittedName>
        <fullName evidence="2">Phage portal protein</fullName>
    </submittedName>
</protein>
<dbReference type="Pfam" id="PF04860">
    <property type="entry name" value="Phage_portal"/>
    <property type="match status" value="1"/>
</dbReference>
<keyword evidence="3" id="KW-1185">Reference proteome</keyword>
<comment type="caution">
    <text evidence="2">The sequence shown here is derived from an EMBL/GenBank/DDBJ whole genome shotgun (WGS) entry which is preliminary data.</text>
</comment>
<dbReference type="Gene3D" id="1.20.1270.210">
    <property type="match status" value="1"/>
</dbReference>
<accession>A0A2N8KEG9</accession>
<dbReference type="RefSeq" id="WP_102774919.1">
    <property type="nucleotide sequence ID" value="NZ_POQS01000006.1"/>
</dbReference>
<evidence type="ECO:0000256" key="1">
    <source>
        <dbReference type="SAM" id="MobiDB-lite"/>
    </source>
</evidence>
<evidence type="ECO:0000313" key="3">
    <source>
        <dbReference type="Proteomes" id="UP000235994"/>
    </source>
</evidence>
<proteinExistence type="predicted"/>
<dbReference type="NCBIfam" id="TIGR01537">
    <property type="entry name" value="portal_HK97"/>
    <property type="match status" value="1"/>
</dbReference>
<name>A0A2N8KEG9_9BURK</name>
<reference evidence="2 3" key="1">
    <citation type="submission" date="2018-01" db="EMBL/GenBank/DDBJ databases">
        <title>The draft genome of an aniline degradation strain ANB-1.</title>
        <authorList>
            <person name="Zhang L."/>
            <person name="Jiang J."/>
        </authorList>
    </citation>
    <scope>NUCLEOTIDE SEQUENCE [LARGE SCALE GENOMIC DNA]</scope>
    <source>
        <strain evidence="2 3">ANB-1</strain>
    </source>
</reference>
<dbReference type="InterPro" id="IPR006427">
    <property type="entry name" value="Portal_HK97"/>
</dbReference>
<dbReference type="Gene3D" id="3.40.140.120">
    <property type="match status" value="1"/>
</dbReference>
<dbReference type="InterPro" id="IPR006944">
    <property type="entry name" value="Phage/GTA_portal"/>
</dbReference>
<feature type="region of interest" description="Disordered" evidence="1">
    <location>
        <begin position="407"/>
        <end position="446"/>
    </location>
</feature>
<dbReference type="AlphaFoldDB" id="A0A2N8KEG9"/>
<sequence length="446" mass="48937">MGLLSKLLGGGSAEQPPQAERKEPGFASLADGETVSSSDIRIFEVFGDPRTASGAVVNERTAMRVSAVYACVSLIAGSIAQLPLPIFERIRGSRQQVDHSYWWTLNEEFCPNWVASAGWEFLVTQMLLRGDGVGYITRNRAGAMTGMIPWPRDRVDIREQARDSPRDPRRLQYTFHDDKGYFTVDQDDVIHLPGFGFNGVSSMSVIQWGARNGIGIAIQGDEHAGKFFSEGGKPEVAIKAPAAMSPDMQEDFRAAWVAKYGGIQGNRRIPLILTEGLDIKELTMSAVDQQLLESRQWQVIDIARAFGVPPHMIGEMTKASSWGSGIEQMGIGFVKYTLAPHLKRIKAELNRKLFRTARYFTEHNVDGLMAGDSKAQGEYFSKALGGPGTQGWMSVDEVRRLKNLQPLGGAFDRPTLAGAAQGPAQQQDDQDREIQDENSETASAGA</sequence>
<organism evidence="2 3">
    <name type="scientific">Achromobacter pulmonis</name>
    <dbReference type="NCBI Taxonomy" id="1389932"/>
    <lineage>
        <taxon>Bacteria</taxon>
        <taxon>Pseudomonadati</taxon>
        <taxon>Pseudomonadota</taxon>
        <taxon>Betaproteobacteria</taxon>
        <taxon>Burkholderiales</taxon>
        <taxon>Alcaligenaceae</taxon>
        <taxon>Achromobacter</taxon>
    </lineage>
</organism>
<dbReference type="EMBL" id="POQS01000006">
    <property type="protein sequence ID" value="PND31846.1"/>
    <property type="molecule type" value="Genomic_DNA"/>
</dbReference>
<evidence type="ECO:0000313" key="2">
    <source>
        <dbReference type="EMBL" id="PND31846.1"/>
    </source>
</evidence>
<dbReference type="Gene3D" id="3.30.1120.70">
    <property type="match status" value="1"/>
</dbReference>
<feature type="region of interest" description="Disordered" evidence="1">
    <location>
        <begin position="1"/>
        <end position="24"/>
    </location>
</feature>
<gene>
    <name evidence="2" type="ORF">C1I89_23880</name>
</gene>